<dbReference type="Proteomes" id="UP000244069">
    <property type="component" value="Unassembled WGS sequence"/>
</dbReference>
<evidence type="ECO:0000313" key="2">
    <source>
        <dbReference type="EMBL" id="PTX37652.1"/>
    </source>
</evidence>
<dbReference type="RefSeq" id="WP_107978845.1">
    <property type="nucleotide sequence ID" value="NZ_BMEZ01000048.1"/>
</dbReference>
<keyword evidence="1" id="KW-1133">Transmembrane helix</keyword>
<keyword evidence="3" id="KW-1185">Reference proteome</keyword>
<reference evidence="2 3" key="1">
    <citation type="submission" date="2018-04" db="EMBL/GenBank/DDBJ databases">
        <title>Genomic Encyclopedia of Archaeal and Bacterial Type Strains, Phase II (KMG-II): from individual species to whole genera.</title>
        <authorList>
            <person name="Goeker M."/>
        </authorList>
    </citation>
    <scope>NUCLEOTIDE SEQUENCE [LARGE SCALE GENOMIC DNA]</scope>
    <source>
        <strain evidence="2 3">DSM 29329</strain>
    </source>
</reference>
<feature type="transmembrane region" description="Helical" evidence="1">
    <location>
        <begin position="134"/>
        <end position="158"/>
    </location>
</feature>
<evidence type="ECO:0000256" key="1">
    <source>
        <dbReference type="SAM" id="Phobius"/>
    </source>
</evidence>
<organism evidence="2 3">
    <name type="scientific">Allosediminivita pacifica</name>
    <dbReference type="NCBI Taxonomy" id="1267769"/>
    <lineage>
        <taxon>Bacteria</taxon>
        <taxon>Pseudomonadati</taxon>
        <taxon>Pseudomonadota</taxon>
        <taxon>Alphaproteobacteria</taxon>
        <taxon>Rhodobacterales</taxon>
        <taxon>Paracoccaceae</taxon>
        <taxon>Allosediminivita</taxon>
    </lineage>
</organism>
<evidence type="ECO:0008006" key="4">
    <source>
        <dbReference type="Google" id="ProtNLM"/>
    </source>
</evidence>
<evidence type="ECO:0000313" key="3">
    <source>
        <dbReference type="Proteomes" id="UP000244069"/>
    </source>
</evidence>
<dbReference type="AlphaFoldDB" id="A0A2T6A1I0"/>
<dbReference type="InterPro" id="IPR022584">
    <property type="entry name" value="DUF2937"/>
</dbReference>
<protein>
    <recommendedName>
        <fullName evidence="4">DUF2937 family protein</fullName>
    </recommendedName>
</protein>
<dbReference type="EMBL" id="QBKN01000048">
    <property type="protein sequence ID" value="PTX37652.1"/>
    <property type="molecule type" value="Genomic_DNA"/>
</dbReference>
<gene>
    <name evidence="2" type="ORF">C8N44_14811</name>
</gene>
<dbReference type="Pfam" id="PF11157">
    <property type="entry name" value="DUF2937"/>
    <property type="match status" value="1"/>
</dbReference>
<sequence length="169" mass="17850">MIVRVLALVGGLTGAAGLSQFPEYSQQYMQRLGGAVDELGRSVQRLESDARRVGLTPAEYLAALSGEGDLAAKQAGNLRADLARYDRLRADLRALEGAGPFMRAKLATHLGDRQIATRAFDAYKPAMPLTFEGAVFAGTGFLAGWAVLGFVLAALRGVGRGVVGTVRRG</sequence>
<keyword evidence="1" id="KW-0812">Transmembrane</keyword>
<proteinExistence type="predicted"/>
<accession>A0A2T6A1I0</accession>
<dbReference type="OrthoDB" id="193051at2"/>
<comment type="caution">
    <text evidence="2">The sequence shown here is derived from an EMBL/GenBank/DDBJ whole genome shotgun (WGS) entry which is preliminary data.</text>
</comment>
<name>A0A2T6A1I0_9RHOB</name>
<keyword evidence="1" id="KW-0472">Membrane</keyword>